<name>A0A239I3D1_9PSED</name>
<dbReference type="EMBL" id="FZOL01000017">
    <property type="protein sequence ID" value="SNS88115.1"/>
    <property type="molecule type" value="Genomic_DNA"/>
</dbReference>
<proteinExistence type="predicted"/>
<gene>
    <name evidence="1" type="ORF">SAMN05444352_11795</name>
</gene>
<sequence>MESLDRSKAVIELGKRIVAGLMLGDDVTAQWMAHLVAEKISTAEDAPESARDAAVSECVDFILKLWAHRHTLPPYMRPLRELDPLLRTLNSLGLNKADGLRFLVRPPSSEELESATEEEKKYFEFAIATDQAARELIRYALSAGAERSVNVVKPWLEEVVEGGLDATVELRVSRFVEEGLLTRQKQVKQQDMLDRIDRLESFANAALVLAEEMRDTLSHIPEHSDD</sequence>
<organism evidence="1 2">
    <name type="scientific">Pseudomonas japonica</name>
    <dbReference type="NCBI Taxonomy" id="256466"/>
    <lineage>
        <taxon>Bacteria</taxon>
        <taxon>Pseudomonadati</taxon>
        <taxon>Pseudomonadota</taxon>
        <taxon>Gammaproteobacteria</taxon>
        <taxon>Pseudomonadales</taxon>
        <taxon>Pseudomonadaceae</taxon>
        <taxon>Pseudomonas</taxon>
    </lineage>
</organism>
<dbReference type="Proteomes" id="UP000198407">
    <property type="component" value="Unassembled WGS sequence"/>
</dbReference>
<dbReference type="NCBIfam" id="NF041817">
    <property type="entry name" value="Avs3b"/>
    <property type="match status" value="1"/>
</dbReference>
<dbReference type="AlphaFoldDB" id="A0A239I3D1"/>
<accession>A0A239I3D1</accession>
<keyword evidence="2" id="KW-1185">Reference proteome</keyword>
<dbReference type="OrthoDB" id="4166375at2"/>
<dbReference type="RefSeq" id="WP_042126869.1">
    <property type="nucleotide sequence ID" value="NZ_FZOL01000017.1"/>
</dbReference>
<protein>
    <submittedName>
        <fullName evidence="1">Uncharacterized protein</fullName>
    </submittedName>
</protein>
<evidence type="ECO:0000313" key="1">
    <source>
        <dbReference type="EMBL" id="SNS88115.1"/>
    </source>
</evidence>
<evidence type="ECO:0000313" key="2">
    <source>
        <dbReference type="Proteomes" id="UP000198407"/>
    </source>
</evidence>
<reference evidence="2" key="1">
    <citation type="submission" date="2017-06" db="EMBL/GenBank/DDBJ databases">
        <authorList>
            <person name="Varghese N."/>
            <person name="Submissions S."/>
        </authorList>
    </citation>
    <scope>NUCLEOTIDE SEQUENCE [LARGE SCALE GENOMIC DNA]</scope>
    <source>
        <strain evidence="2">DSM 22348</strain>
    </source>
</reference>